<dbReference type="OrthoDB" id="21467at2759"/>
<dbReference type="InterPro" id="IPR012677">
    <property type="entry name" value="Nucleotide-bd_a/b_plait_sf"/>
</dbReference>
<dbReference type="AlphaFoldDB" id="A0A821MDY1"/>
<dbReference type="GO" id="GO:0005730">
    <property type="term" value="C:nucleolus"/>
    <property type="evidence" value="ECO:0007669"/>
    <property type="project" value="UniProtKB-SubCell"/>
</dbReference>
<evidence type="ECO:0000256" key="3">
    <source>
        <dbReference type="ARBA" id="ARBA00023242"/>
    </source>
</evidence>
<evidence type="ECO:0000259" key="6">
    <source>
        <dbReference type="PROSITE" id="PS50102"/>
    </source>
</evidence>
<dbReference type="Pfam" id="PF00076">
    <property type="entry name" value="RRM_1"/>
    <property type="match status" value="1"/>
</dbReference>
<feature type="compositionally biased region" description="Basic and acidic residues" evidence="5">
    <location>
        <begin position="285"/>
        <end position="294"/>
    </location>
</feature>
<keyword evidence="3" id="KW-0539">Nucleus</keyword>
<feature type="compositionally biased region" description="Basic and acidic residues" evidence="5">
    <location>
        <begin position="244"/>
        <end position="258"/>
    </location>
</feature>
<name>A0A821MDY1_9NEOP</name>
<dbReference type="GO" id="GO:0003723">
    <property type="term" value="F:RNA binding"/>
    <property type="evidence" value="ECO:0007669"/>
    <property type="project" value="UniProtKB-UniRule"/>
</dbReference>
<dbReference type="PROSITE" id="PS50102">
    <property type="entry name" value="RRM"/>
    <property type="match status" value="1"/>
</dbReference>
<feature type="compositionally biased region" description="Basic and acidic residues" evidence="5">
    <location>
        <begin position="301"/>
        <end position="313"/>
    </location>
</feature>
<dbReference type="CDD" id="cd12307">
    <property type="entry name" value="RRM_NIFK_like"/>
    <property type="match status" value="1"/>
</dbReference>
<gene>
    <name evidence="7" type="ORF">PMACD_LOCUS1554</name>
</gene>
<dbReference type="SMART" id="SM00360">
    <property type="entry name" value="RRM"/>
    <property type="match status" value="1"/>
</dbReference>
<reference evidence="7" key="1">
    <citation type="submission" date="2021-02" db="EMBL/GenBank/DDBJ databases">
        <authorList>
            <person name="Steward A R."/>
        </authorList>
    </citation>
    <scope>NUCLEOTIDE SEQUENCE</scope>
</reference>
<sequence length="447" mass="51188">MEDSVALDSSKQKEFVKSVKGIKKLLKKKDKKNDKEDKEVIKTPLKRVKHGKIKKRIPRGLVYLSHIPHGFYENEMSQYFRQFGMVTNVRVIRSKRTGNSKGYAFVEFKDPTVAQVVAETMNNYLMGKRLIKAVYIPPEKQKISAKRMHWTPQNNPTANKRRAEKKKINGPKSEEADTKAAKSMLKTLQQTKKKLKEIGIAYDFFKPVDIPEGINYVHDKDDTDEKNGDIKKEIKKHDKKEVKVASEGKLDVKNTDKKPKGKNIKLNATTDKKKSKVTDKINNQDVKKDIKGKQSDTLPVKQEEVKKEKKKIDKIQTIKKQKLEDLKVELLEDFINIQESDGDSDGSLEFDSDEFVKAMGEESFDSEDNSSDDESSANEEPAKIVIGRKRQAKKNAQPTGNKNIKKQGKPVVAPKRKAEQKPVQTKKVKFEKQNNKKTLNKVIKKKK</sequence>
<comment type="caution">
    <text evidence="7">The sequence shown here is derived from an EMBL/GenBank/DDBJ whole genome shotgun (WGS) entry which is preliminary data.</text>
</comment>
<feature type="region of interest" description="Disordered" evidence="5">
    <location>
        <begin position="244"/>
        <end position="313"/>
    </location>
</feature>
<keyword evidence="2 4" id="KW-0694">RNA-binding</keyword>
<evidence type="ECO:0000256" key="2">
    <source>
        <dbReference type="ARBA" id="ARBA00022884"/>
    </source>
</evidence>
<evidence type="ECO:0000313" key="7">
    <source>
        <dbReference type="EMBL" id="CAF4765999.1"/>
    </source>
</evidence>
<dbReference type="Gene3D" id="3.30.70.330">
    <property type="match status" value="1"/>
</dbReference>
<feature type="compositionally biased region" description="Basic residues" evidence="5">
    <location>
        <begin position="159"/>
        <end position="169"/>
    </location>
</feature>
<evidence type="ECO:0000256" key="1">
    <source>
        <dbReference type="ARBA" id="ARBA00004604"/>
    </source>
</evidence>
<dbReference type="InterPro" id="IPR035979">
    <property type="entry name" value="RBD_domain_sf"/>
</dbReference>
<organism evidence="7 8">
    <name type="scientific">Pieris macdunnoughi</name>
    <dbReference type="NCBI Taxonomy" id="345717"/>
    <lineage>
        <taxon>Eukaryota</taxon>
        <taxon>Metazoa</taxon>
        <taxon>Ecdysozoa</taxon>
        <taxon>Arthropoda</taxon>
        <taxon>Hexapoda</taxon>
        <taxon>Insecta</taxon>
        <taxon>Pterygota</taxon>
        <taxon>Neoptera</taxon>
        <taxon>Endopterygota</taxon>
        <taxon>Lepidoptera</taxon>
        <taxon>Glossata</taxon>
        <taxon>Ditrysia</taxon>
        <taxon>Papilionoidea</taxon>
        <taxon>Pieridae</taxon>
        <taxon>Pierinae</taxon>
        <taxon>Pieris</taxon>
    </lineage>
</organism>
<dbReference type="InterPro" id="IPR000504">
    <property type="entry name" value="RRM_dom"/>
</dbReference>
<feature type="compositionally biased region" description="Basic residues" evidence="5">
    <location>
        <begin position="438"/>
        <end position="447"/>
    </location>
</feature>
<dbReference type="EMBL" id="CAJOBZ010000003">
    <property type="protein sequence ID" value="CAF4765999.1"/>
    <property type="molecule type" value="Genomic_DNA"/>
</dbReference>
<feature type="region of interest" description="Disordered" evidence="5">
    <location>
        <begin position="150"/>
        <end position="179"/>
    </location>
</feature>
<feature type="domain" description="RRM" evidence="6">
    <location>
        <begin position="60"/>
        <end position="138"/>
    </location>
</feature>
<feature type="region of interest" description="Disordered" evidence="5">
    <location>
        <begin position="339"/>
        <end position="447"/>
    </location>
</feature>
<evidence type="ECO:0000256" key="5">
    <source>
        <dbReference type="SAM" id="MobiDB-lite"/>
    </source>
</evidence>
<evidence type="ECO:0000256" key="4">
    <source>
        <dbReference type="PROSITE-ProRule" id="PRU00176"/>
    </source>
</evidence>
<keyword evidence="8" id="KW-1185">Reference proteome</keyword>
<proteinExistence type="predicted"/>
<dbReference type="PANTHER" id="PTHR46754">
    <property type="entry name" value="MKI67 FHA DOMAIN-INTERACTING NUCLEOLAR PHOSPHOPROTEIN"/>
    <property type="match status" value="1"/>
</dbReference>
<evidence type="ECO:0000313" key="8">
    <source>
        <dbReference type="Proteomes" id="UP000663880"/>
    </source>
</evidence>
<feature type="compositionally biased region" description="Acidic residues" evidence="5">
    <location>
        <begin position="362"/>
        <end position="377"/>
    </location>
</feature>
<feature type="compositionally biased region" description="Acidic residues" evidence="5">
    <location>
        <begin position="340"/>
        <end position="353"/>
    </location>
</feature>
<protein>
    <recommendedName>
        <fullName evidence="6">RRM domain-containing protein</fullName>
    </recommendedName>
</protein>
<dbReference type="Proteomes" id="UP000663880">
    <property type="component" value="Unassembled WGS sequence"/>
</dbReference>
<feature type="compositionally biased region" description="Basic and acidic residues" evidence="5">
    <location>
        <begin position="270"/>
        <end position="279"/>
    </location>
</feature>
<dbReference type="SUPFAM" id="SSF54928">
    <property type="entry name" value="RNA-binding domain, RBD"/>
    <property type="match status" value="1"/>
</dbReference>
<comment type="subcellular location">
    <subcellularLocation>
        <location evidence="1">Nucleus</location>
        <location evidence="1">Nucleolus</location>
    </subcellularLocation>
</comment>
<accession>A0A821MDY1</accession>